<comment type="caution">
    <text evidence="2">The sequence shown here is derived from an EMBL/GenBank/DDBJ whole genome shotgun (WGS) entry which is preliminary data.</text>
</comment>
<keyword evidence="1" id="KW-1133">Transmembrane helix</keyword>
<accession>A0A1V4IBA5</accession>
<gene>
    <name evidence="2" type="ORF">CLOTH_04430</name>
</gene>
<name>A0A1V4IBA5_9FIRM</name>
<evidence type="ECO:0000313" key="2">
    <source>
        <dbReference type="EMBL" id="OPJ57160.1"/>
    </source>
</evidence>
<keyword evidence="1" id="KW-0472">Membrane</keyword>
<dbReference type="Proteomes" id="UP000190140">
    <property type="component" value="Unassembled WGS sequence"/>
</dbReference>
<dbReference type="EMBL" id="MZGW01000001">
    <property type="protein sequence ID" value="OPJ57160.1"/>
    <property type="molecule type" value="Genomic_DNA"/>
</dbReference>
<evidence type="ECO:0000313" key="3">
    <source>
        <dbReference type="Proteomes" id="UP000190140"/>
    </source>
</evidence>
<keyword evidence="1" id="KW-0812">Transmembrane</keyword>
<organism evidence="2 3">
    <name type="scientific">Alkalithermobacter paradoxus</name>
    <dbReference type="NCBI Taxonomy" id="29349"/>
    <lineage>
        <taxon>Bacteria</taxon>
        <taxon>Bacillati</taxon>
        <taxon>Bacillota</taxon>
        <taxon>Clostridia</taxon>
        <taxon>Peptostreptococcales</taxon>
        <taxon>Tepidibacteraceae</taxon>
        <taxon>Alkalithermobacter</taxon>
    </lineage>
</organism>
<proteinExistence type="predicted"/>
<dbReference type="AlphaFoldDB" id="A0A1V4IBA5"/>
<protein>
    <submittedName>
        <fullName evidence="2">Uncharacterized protein</fullName>
    </submittedName>
</protein>
<keyword evidence="3" id="KW-1185">Reference proteome</keyword>
<feature type="transmembrane region" description="Helical" evidence="1">
    <location>
        <begin position="28"/>
        <end position="49"/>
    </location>
</feature>
<sequence>MAKIINYAEAKKKIYKMKKKNTKKAYKYSYIILILTLIIISTVVFTSIVNNKSINSDKTYKKIFLETNNTRGITKSYASCCWFKHLILP</sequence>
<evidence type="ECO:0000256" key="1">
    <source>
        <dbReference type="SAM" id="Phobius"/>
    </source>
</evidence>
<reference evidence="2 3" key="1">
    <citation type="submission" date="2017-03" db="EMBL/GenBank/DDBJ databases">
        <title>Genome sequence of Clostridium thermoalcaliphilum DSM 7309.</title>
        <authorList>
            <person name="Poehlein A."/>
            <person name="Daniel R."/>
        </authorList>
    </citation>
    <scope>NUCLEOTIDE SEQUENCE [LARGE SCALE GENOMIC DNA]</scope>
    <source>
        <strain evidence="2 3">DSM 7309</strain>
    </source>
</reference>
<dbReference type="RefSeq" id="WP_079410797.1">
    <property type="nucleotide sequence ID" value="NZ_MZGW01000001.1"/>
</dbReference>